<evidence type="ECO:0000256" key="1">
    <source>
        <dbReference type="SAM" id="MobiDB-lite"/>
    </source>
</evidence>
<evidence type="ECO:0000313" key="3">
    <source>
        <dbReference type="Proteomes" id="UP000299102"/>
    </source>
</evidence>
<evidence type="ECO:0000313" key="2">
    <source>
        <dbReference type="EMBL" id="GBP54002.1"/>
    </source>
</evidence>
<dbReference type="AlphaFoldDB" id="A0A4C1WTS9"/>
<protein>
    <submittedName>
        <fullName evidence="2">Uncharacterized protein</fullName>
    </submittedName>
</protein>
<keyword evidence="3" id="KW-1185">Reference proteome</keyword>
<reference evidence="2 3" key="1">
    <citation type="journal article" date="2019" name="Commun. Biol.">
        <title>The bagworm genome reveals a unique fibroin gene that provides high tensile strength.</title>
        <authorList>
            <person name="Kono N."/>
            <person name="Nakamura H."/>
            <person name="Ohtoshi R."/>
            <person name="Tomita M."/>
            <person name="Numata K."/>
            <person name="Arakawa K."/>
        </authorList>
    </citation>
    <scope>NUCLEOTIDE SEQUENCE [LARGE SCALE GENOMIC DNA]</scope>
</reference>
<proteinExistence type="predicted"/>
<comment type="caution">
    <text evidence="2">The sequence shown here is derived from an EMBL/GenBank/DDBJ whole genome shotgun (WGS) entry which is preliminary data.</text>
</comment>
<organism evidence="2 3">
    <name type="scientific">Eumeta variegata</name>
    <name type="common">Bagworm moth</name>
    <name type="synonym">Eumeta japonica</name>
    <dbReference type="NCBI Taxonomy" id="151549"/>
    <lineage>
        <taxon>Eukaryota</taxon>
        <taxon>Metazoa</taxon>
        <taxon>Ecdysozoa</taxon>
        <taxon>Arthropoda</taxon>
        <taxon>Hexapoda</taxon>
        <taxon>Insecta</taxon>
        <taxon>Pterygota</taxon>
        <taxon>Neoptera</taxon>
        <taxon>Endopterygota</taxon>
        <taxon>Lepidoptera</taxon>
        <taxon>Glossata</taxon>
        <taxon>Ditrysia</taxon>
        <taxon>Tineoidea</taxon>
        <taxon>Psychidae</taxon>
        <taxon>Oiketicinae</taxon>
        <taxon>Eumeta</taxon>
    </lineage>
</organism>
<dbReference type="Proteomes" id="UP000299102">
    <property type="component" value="Unassembled WGS sequence"/>
</dbReference>
<dbReference type="EMBL" id="BGZK01000637">
    <property type="protein sequence ID" value="GBP54002.1"/>
    <property type="molecule type" value="Genomic_DNA"/>
</dbReference>
<feature type="region of interest" description="Disordered" evidence="1">
    <location>
        <begin position="83"/>
        <end position="111"/>
    </location>
</feature>
<sequence length="121" mass="12778">MSRRGGALPGDVNSAPGGACASSVTSRFYLITDPWPVRLPPRASSTINCRYRRGRRTRRTPSIPPVRETAALFPNASAFKLNINNESAGPKGSPSSAPHALSCSSTHGNERFNIECGAPAA</sequence>
<feature type="compositionally biased region" description="Low complexity" evidence="1">
    <location>
        <begin position="87"/>
        <end position="98"/>
    </location>
</feature>
<name>A0A4C1WTS9_EUMVA</name>
<accession>A0A4C1WTS9</accession>
<gene>
    <name evidence="2" type="ORF">EVAR_36885_1</name>
</gene>